<comment type="caution">
    <text evidence="1">The sequence shown here is derived from an EMBL/GenBank/DDBJ whole genome shotgun (WGS) entry which is preliminary data.</text>
</comment>
<dbReference type="InterPro" id="IPR027417">
    <property type="entry name" value="P-loop_NTPase"/>
</dbReference>
<evidence type="ECO:0000313" key="1">
    <source>
        <dbReference type="EMBL" id="MBD2607217.1"/>
    </source>
</evidence>
<evidence type="ECO:0000313" key="2">
    <source>
        <dbReference type="Proteomes" id="UP000660380"/>
    </source>
</evidence>
<dbReference type="GO" id="GO:0005524">
    <property type="term" value="F:ATP binding"/>
    <property type="evidence" value="ECO:0007669"/>
    <property type="project" value="UniProtKB-KW"/>
</dbReference>
<dbReference type="Proteomes" id="UP000660380">
    <property type="component" value="Unassembled WGS sequence"/>
</dbReference>
<reference evidence="1 2" key="1">
    <citation type="journal article" date="2020" name="ISME J.">
        <title>Comparative genomics reveals insights into cyanobacterial evolution and habitat adaptation.</title>
        <authorList>
            <person name="Chen M.Y."/>
            <person name="Teng W.K."/>
            <person name="Zhao L."/>
            <person name="Hu C.X."/>
            <person name="Zhou Y.K."/>
            <person name="Han B.P."/>
            <person name="Song L.R."/>
            <person name="Shu W.S."/>
        </authorList>
    </citation>
    <scope>NUCLEOTIDE SEQUENCE [LARGE SCALE GENOMIC DNA]</scope>
    <source>
        <strain evidence="1 2">FACHB-248</strain>
    </source>
</reference>
<keyword evidence="1" id="KW-0067">ATP-binding</keyword>
<gene>
    <name evidence="1" type="ORF">H6G81_22480</name>
</gene>
<dbReference type="EMBL" id="JACJTA010000057">
    <property type="protein sequence ID" value="MBD2607217.1"/>
    <property type="molecule type" value="Genomic_DNA"/>
</dbReference>
<dbReference type="Gene3D" id="3.40.50.300">
    <property type="entry name" value="P-loop containing nucleotide triphosphate hydrolases"/>
    <property type="match status" value="1"/>
</dbReference>
<protein>
    <submittedName>
        <fullName evidence="1">ATP-binding protein</fullName>
    </submittedName>
</protein>
<accession>A0ABR8GUM9</accession>
<keyword evidence="1" id="KW-0547">Nucleotide-binding</keyword>
<proteinExistence type="predicted"/>
<sequence>MDLLAEIYNSFNPFETASKEEYVDCREVRGNWEVYQELGKKIVLSNKATCQLCSGHRGTGKSTELLRLKENLEGRGYFVVYFAVDDQDIEPEDVEYADILMACTRHLVEAVEIEQHNPLLEWMKSRWESFKDLMLMEVSFEKLNLEQQISLFSKITATIKAVPDMRREIRQKINANTPSLVKALNDFILQAQKSLPKGKNNGLVIIVDNLDRIVEVKEEGRPSNYEEIYLNRSEMLRGLKCHILYTVPIDVVYSDLATNFDTSYHNIEVVPMMMVRNPNGDANETGLKKLRELICQRVRLIEPKLEKTLEGKVKGLDLPAVFDSPETLRQLCLMSGGHMRDLIKLIQSAIEQVDQLPITSKAVKLAIEGMRETYRKGVQEHHWDILAKANSCKDKKDDKEHLRLLRNRSLLEYRYYDENDSLRIWCDVHPLIEGTPKFKDALSKI</sequence>
<dbReference type="RefSeq" id="WP_029637582.1">
    <property type="nucleotide sequence ID" value="NZ_JACJTA010000057.1"/>
</dbReference>
<dbReference type="SUPFAM" id="SSF52540">
    <property type="entry name" value="P-loop containing nucleoside triphosphate hydrolases"/>
    <property type="match status" value="1"/>
</dbReference>
<keyword evidence="2" id="KW-1185">Reference proteome</keyword>
<organism evidence="1 2">
    <name type="scientific">Scytonema hofmannii FACHB-248</name>
    <dbReference type="NCBI Taxonomy" id="1842502"/>
    <lineage>
        <taxon>Bacteria</taxon>
        <taxon>Bacillati</taxon>
        <taxon>Cyanobacteriota</taxon>
        <taxon>Cyanophyceae</taxon>
        <taxon>Nostocales</taxon>
        <taxon>Scytonemataceae</taxon>
        <taxon>Scytonema</taxon>
    </lineage>
</organism>
<name>A0ABR8GUM9_9CYAN</name>